<evidence type="ECO:0000313" key="3">
    <source>
        <dbReference type="Proteomes" id="UP000647172"/>
    </source>
</evidence>
<dbReference type="RefSeq" id="WP_203770784.1">
    <property type="nucleotide sequence ID" value="NZ_BAAAYJ010000049.1"/>
</dbReference>
<accession>A0A919JJH5</accession>
<feature type="region of interest" description="Disordered" evidence="1">
    <location>
        <begin position="44"/>
        <end position="119"/>
    </location>
</feature>
<dbReference type="EMBL" id="BOMQ01000052">
    <property type="protein sequence ID" value="GIE50813.1"/>
    <property type="molecule type" value="Genomic_DNA"/>
</dbReference>
<keyword evidence="3" id="KW-1185">Reference proteome</keyword>
<reference evidence="2" key="1">
    <citation type="submission" date="2021-01" db="EMBL/GenBank/DDBJ databases">
        <title>Whole genome shotgun sequence of Actinoplanes nipponensis NBRC 14063.</title>
        <authorList>
            <person name="Komaki H."/>
            <person name="Tamura T."/>
        </authorList>
    </citation>
    <scope>NUCLEOTIDE SEQUENCE</scope>
    <source>
        <strain evidence="2">NBRC 14063</strain>
    </source>
</reference>
<dbReference type="Proteomes" id="UP000647172">
    <property type="component" value="Unassembled WGS sequence"/>
</dbReference>
<protein>
    <submittedName>
        <fullName evidence="2">Uncharacterized protein</fullName>
    </submittedName>
</protein>
<feature type="compositionally biased region" description="Low complexity" evidence="1">
    <location>
        <begin position="44"/>
        <end position="62"/>
    </location>
</feature>
<organism evidence="2 3">
    <name type="scientific">Actinoplanes nipponensis</name>
    <dbReference type="NCBI Taxonomy" id="135950"/>
    <lineage>
        <taxon>Bacteria</taxon>
        <taxon>Bacillati</taxon>
        <taxon>Actinomycetota</taxon>
        <taxon>Actinomycetes</taxon>
        <taxon>Micromonosporales</taxon>
        <taxon>Micromonosporaceae</taxon>
        <taxon>Actinoplanes</taxon>
    </lineage>
</organism>
<name>A0A919JJH5_9ACTN</name>
<evidence type="ECO:0000313" key="2">
    <source>
        <dbReference type="EMBL" id="GIE50813.1"/>
    </source>
</evidence>
<sequence>MAEDVEQRPDRPRPGRRRYAAGLAVAAAVLAIGAPAVLAARYRSGAPAPAERAPAAAAPAPAGELTPRSLPAGAGELTPPSLPAGAGELTPPSLPAGAGRTGATTPAVPDPGDVKGMPDEDGCPVTLPRLLAALRASDLRKDLAGAGDLSEVDCYGTYAGARARPVTAGAATVLFRYTELTDSWQAVGGGDPDACAQVPAAVRSHLRACR</sequence>
<gene>
    <name evidence="2" type="ORF">Ani05nite_43470</name>
</gene>
<comment type="caution">
    <text evidence="2">The sequence shown here is derived from an EMBL/GenBank/DDBJ whole genome shotgun (WGS) entry which is preliminary data.</text>
</comment>
<dbReference type="AlphaFoldDB" id="A0A919JJH5"/>
<proteinExistence type="predicted"/>
<evidence type="ECO:0000256" key="1">
    <source>
        <dbReference type="SAM" id="MobiDB-lite"/>
    </source>
</evidence>
<feature type="compositionally biased region" description="Low complexity" evidence="1">
    <location>
        <begin position="95"/>
        <end position="107"/>
    </location>
</feature>